<dbReference type="Proteomes" id="UP000005546">
    <property type="component" value="Unassembled WGS sequence"/>
</dbReference>
<accession>F3QX49</accession>
<dbReference type="HOGENOM" id="CLU_096028_2_3_10"/>
<evidence type="ECO:0000256" key="1">
    <source>
        <dbReference type="SAM" id="Phobius"/>
    </source>
</evidence>
<feature type="transmembrane region" description="Helical" evidence="1">
    <location>
        <begin position="106"/>
        <end position="124"/>
    </location>
</feature>
<dbReference type="GeneID" id="98398293"/>
<keyword evidence="1" id="KW-0812">Transmembrane</keyword>
<feature type="transmembrane region" description="Helical" evidence="1">
    <location>
        <begin position="71"/>
        <end position="94"/>
    </location>
</feature>
<comment type="caution">
    <text evidence="3">The sequence shown here is derived from an EMBL/GenBank/DDBJ whole genome shotgun (WGS) entry which is preliminary data.</text>
</comment>
<organism evidence="3 4">
    <name type="scientific">Paraprevotella xylaniphila YIT 11841</name>
    <dbReference type="NCBI Taxonomy" id="762982"/>
    <lineage>
        <taxon>Bacteria</taxon>
        <taxon>Pseudomonadati</taxon>
        <taxon>Bacteroidota</taxon>
        <taxon>Bacteroidia</taxon>
        <taxon>Bacteroidales</taxon>
        <taxon>Prevotellaceae</taxon>
        <taxon>Paraprevotella</taxon>
    </lineage>
</organism>
<sequence>MTHELTKWIRRHPISVILILVIWYLSLFTPPKTELANVRFIDKWAHLLMYGSLAFVLWMEDWRVRKASPSMPCALALYIGPVAMSGLIELAQAYCTTDRSGDWLDLAANAIGALAGIVLSGMLTRKMRKKA</sequence>
<dbReference type="PANTHER" id="PTHR28008">
    <property type="entry name" value="DOMAIN PROTEIN, PUTATIVE (AFU_ORTHOLOGUE AFUA_3G10980)-RELATED"/>
    <property type="match status" value="1"/>
</dbReference>
<dbReference type="eggNOG" id="COG5652">
    <property type="taxonomic scope" value="Bacteria"/>
</dbReference>
<keyword evidence="1" id="KW-0472">Membrane</keyword>
<evidence type="ECO:0000313" key="4">
    <source>
        <dbReference type="Proteomes" id="UP000005546"/>
    </source>
</evidence>
<feature type="domain" description="VanZ-like" evidence="2">
    <location>
        <begin position="35"/>
        <end position="120"/>
    </location>
</feature>
<feature type="transmembrane region" description="Helical" evidence="1">
    <location>
        <begin position="12"/>
        <end position="29"/>
    </location>
</feature>
<dbReference type="AlphaFoldDB" id="F3QX49"/>
<keyword evidence="4" id="KW-1185">Reference proteome</keyword>
<feature type="transmembrane region" description="Helical" evidence="1">
    <location>
        <begin position="41"/>
        <end position="59"/>
    </location>
</feature>
<dbReference type="InterPro" id="IPR006976">
    <property type="entry name" value="VanZ-like"/>
</dbReference>
<dbReference type="NCBIfam" id="NF037970">
    <property type="entry name" value="vanZ_1"/>
    <property type="match status" value="1"/>
</dbReference>
<reference evidence="3 4" key="1">
    <citation type="submission" date="2011-02" db="EMBL/GenBank/DDBJ databases">
        <authorList>
            <person name="Weinstock G."/>
            <person name="Sodergren E."/>
            <person name="Clifton S."/>
            <person name="Fulton L."/>
            <person name="Fulton B."/>
            <person name="Courtney L."/>
            <person name="Fronick C."/>
            <person name="Harrison M."/>
            <person name="Strong C."/>
            <person name="Farmer C."/>
            <person name="Delahaunty K."/>
            <person name="Markovic C."/>
            <person name="Hall O."/>
            <person name="Minx P."/>
            <person name="Tomlinson C."/>
            <person name="Mitreva M."/>
            <person name="Hou S."/>
            <person name="Chen J."/>
            <person name="Wollam A."/>
            <person name="Pepin K.H."/>
            <person name="Johnson M."/>
            <person name="Bhonagiri V."/>
            <person name="Zhang X."/>
            <person name="Suruliraj S."/>
            <person name="Warren W."/>
            <person name="Chinwalla A."/>
            <person name="Mardis E.R."/>
            <person name="Wilson R.K."/>
        </authorList>
    </citation>
    <scope>NUCLEOTIDE SEQUENCE [LARGE SCALE GENOMIC DNA]</scope>
    <source>
        <strain evidence="3 4">YIT 11841</strain>
    </source>
</reference>
<dbReference type="PANTHER" id="PTHR28008:SF1">
    <property type="entry name" value="DOMAIN PROTEIN, PUTATIVE (AFU_ORTHOLOGUE AFUA_3G10980)-RELATED"/>
    <property type="match status" value="1"/>
</dbReference>
<protein>
    <submittedName>
        <fullName evidence="3">VanZ-like protein</fullName>
    </submittedName>
</protein>
<keyword evidence="1" id="KW-1133">Transmembrane helix</keyword>
<dbReference type="OrthoDB" id="1524985at2"/>
<dbReference type="Pfam" id="PF04892">
    <property type="entry name" value="VanZ"/>
    <property type="match status" value="1"/>
</dbReference>
<gene>
    <name evidence="3" type="ORF">HMPREF9442_02783</name>
</gene>
<evidence type="ECO:0000313" key="3">
    <source>
        <dbReference type="EMBL" id="EGG51499.1"/>
    </source>
</evidence>
<dbReference type="EMBL" id="AFBR01000083">
    <property type="protein sequence ID" value="EGG51499.1"/>
    <property type="molecule type" value="Genomic_DNA"/>
</dbReference>
<dbReference type="RefSeq" id="WP_008629028.1">
    <property type="nucleotide sequence ID" value="NZ_GL883879.1"/>
</dbReference>
<evidence type="ECO:0000259" key="2">
    <source>
        <dbReference type="Pfam" id="PF04892"/>
    </source>
</evidence>
<proteinExistence type="predicted"/>
<dbReference type="STRING" id="762982.HMPREF9442_02783"/>
<name>F3QX49_9BACT</name>